<evidence type="ECO:0000259" key="1">
    <source>
        <dbReference type="PROSITE" id="PS50234"/>
    </source>
</evidence>
<gene>
    <name evidence="2" type="ORF">A7K91_11230</name>
</gene>
<reference evidence="2 3" key="1">
    <citation type="submission" date="2016-05" db="EMBL/GenBank/DDBJ databases">
        <title>Paenibacillus oryzae. sp. nov., isolated from the rice root.</title>
        <authorList>
            <person name="Zhang J."/>
            <person name="Zhang X."/>
        </authorList>
    </citation>
    <scope>NUCLEOTIDE SEQUENCE [LARGE SCALE GENOMIC DNA]</scope>
    <source>
        <strain evidence="2 3">1DrF-4</strain>
    </source>
</reference>
<dbReference type="RefSeq" id="WP_068685597.1">
    <property type="nucleotide sequence ID" value="NZ_LYPA01000068.1"/>
</dbReference>
<feature type="domain" description="VWFA" evidence="1">
    <location>
        <begin position="46"/>
        <end position="218"/>
    </location>
</feature>
<dbReference type="Gene3D" id="3.40.50.410">
    <property type="entry name" value="von Willebrand factor, type A domain"/>
    <property type="match status" value="1"/>
</dbReference>
<proteinExistence type="predicted"/>
<dbReference type="InterPro" id="IPR036465">
    <property type="entry name" value="vWFA_dom_sf"/>
</dbReference>
<dbReference type="Pfam" id="PF00092">
    <property type="entry name" value="VWA"/>
    <property type="match status" value="1"/>
</dbReference>
<comment type="caution">
    <text evidence="2">The sequence shown here is derived from an EMBL/GenBank/DDBJ whole genome shotgun (WGS) entry which is preliminary data.</text>
</comment>
<evidence type="ECO:0000313" key="3">
    <source>
        <dbReference type="Proteomes" id="UP000092024"/>
    </source>
</evidence>
<name>A0A1A5YEZ0_9BACL</name>
<dbReference type="InterPro" id="IPR002035">
    <property type="entry name" value="VWF_A"/>
</dbReference>
<sequence length="415" mass="45874">MNQPVLFNHSWSKPFLPTGGAEKIYLLIEAHGVGRMNAAKDRAPINLSLVLDRSGSMSGEPLMYSKKACRFVAEQMNINDLLSLVAFDDQVRTVLPPAKVTHKDLIKQRIDTIEAGGTTNLSGGLIEGAQHVRKNKAEGMVYRVILLSDGHANEGITDREKLFAITKEYRSSGVGISAMGVGDGFDEELMEGIAEHGGGNFYYIDKADDIPSIFQQELQGLLSVVAQNLKLRLIPSGGTQIVGLYGYPVDDQEGHPIIHAGDLYQDEVKSVLVELAFHPHTQGEHNVLQLSWEYVDVTENAVACSITIDVMAVFTSDINLLNVPGNPEVVQQVELTKSAKVIEEAMVAFDQGDMEHGQKLLKGQADQMLQMSVTMSSPVMAEESAKLYSQLVNFEYSSKKRKELHQEKYRRMKRK</sequence>
<dbReference type="SUPFAM" id="SSF53300">
    <property type="entry name" value="vWA-like"/>
    <property type="match status" value="1"/>
</dbReference>
<organism evidence="2 3">
    <name type="scientific">Paenibacillus oryzae</name>
    <dbReference type="NCBI Taxonomy" id="1844972"/>
    <lineage>
        <taxon>Bacteria</taxon>
        <taxon>Bacillati</taxon>
        <taxon>Bacillota</taxon>
        <taxon>Bacilli</taxon>
        <taxon>Bacillales</taxon>
        <taxon>Paenibacillaceae</taxon>
        <taxon>Paenibacillus</taxon>
    </lineage>
</organism>
<protein>
    <recommendedName>
        <fullName evidence="1">VWFA domain-containing protein</fullName>
    </recommendedName>
</protein>
<keyword evidence="3" id="KW-1185">Reference proteome</keyword>
<dbReference type="SMART" id="SM00327">
    <property type="entry name" value="VWA"/>
    <property type="match status" value="1"/>
</dbReference>
<dbReference type="PANTHER" id="PTHR10579:SF43">
    <property type="entry name" value="ZINC FINGER (C3HC4-TYPE RING FINGER) FAMILY PROTEIN"/>
    <property type="match status" value="1"/>
</dbReference>
<evidence type="ECO:0000313" key="2">
    <source>
        <dbReference type="EMBL" id="OBR63960.1"/>
    </source>
</evidence>
<dbReference type="OrthoDB" id="9781333at2"/>
<dbReference type="PANTHER" id="PTHR10579">
    <property type="entry name" value="CALCIUM-ACTIVATED CHLORIDE CHANNEL REGULATOR"/>
    <property type="match status" value="1"/>
</dbReference>
<dbReference type="EMBL" id="LYPA01000068">
    <property type="protein sequence ID" value="OBR63960.1"/>
    <property type="molecule type" value="Genomic_DNA"/>
</dbReference>
<dbReference type="Proteomes" id="UP000092024">
    <property type="component" value="Unassembled WGS sequence"/>
</dbReference>
<dbReference type="STRING" id="1844972.A7K91_11230"/>
<dbReference type="AlphaFoldDB" id="A0A1A5YEZ0"/>
<accession>A0A1A5YEZ0</accession>
<dbReference type="PROSITE" id="PS50234">
    <property type="entry name" value="VWFA"/>
    <property type="match status" value="1"/>
</dbReference>
<dbReference type="InterPro" id="IPR051266">
    <property type="entry name" value="CLCR"/>
</dbReference>